<evidence type="ECO:0000313" key="2">
    <source>
        <dbReference type="Proteomes" id="UP001550044"/>
    </source>
</evidence>
<dbReference type="RefSeq" id="WP_356708203.1">
    <property type="nucleotide sequence ID" value="NZ_JBEXIP010000001.1"/>
</dbReference>
<reference evidence="1 2" key="1">
    <citation type="submission" date="2024-06" db="EMBL/GenBank/DDBJ databases">
        <title>The Natural Products Discovery Center: Release of the First 8490 Sequenced Strains for Exploring Actinobacteria Biosynthetic Diversity.</title>
        <authorList>
            <person name="Kalkreuter E."/>
            <person name="Kautsar S.A."/>
            <person name="Yang D."/>
            <person name="Bader C.D."/>
            <person name="Teijaro C.N."/>
            <person name="Fluegel L."/>
            <person name="Davis C.M."/>
            <person name="Simpson J.R."/>
            <person name="Lauterbach L."/>
            <person name="Steele A.D."/>
            <person name="Gui C."/>
            <person name="Meng S."/>
            <person name="Li G."/>
            <person name="Viehrig K."/>
            <person name="Ye F."/>
            <person name="Su P."/>
            <person name="Kiefer A.F."/>
            <person name="Nichols A."/>
            <person name="Cepeda A.J."/>
            <person name="Yan W."/>
            <person name="Fan B."/>
            <person name="Jiang Y."/>
            <person name="Adhikari A."/>
            <person name="Zheng C.-J."/>
            <person name="Schuster L."/>
            <person name="Cowan T.M."/>
            <person name="Smanski M.J."/>
            <person name="Chevrette M.G."/>
            <person name="De Carvalho L.P.S."/>
            <person name="Shen B."/>
        </authorList>
    </citation>
    <scope>NUCLEOTIDE SEQUENCE [LARGE SCALE GENOMIC DNA]</scope>
    <source>
        <strain evidence="1 2">NPDC005137</strain>
    </source>
</reference>
<organism evidence="1 2">
    <name type="scientific">Streptomyces sp. 900116325</name>
    <dbReference type="NCBI Taxonomy" id="3154295"/>
    <lineage>
        <taxon>Bacteria</taxon>
        <taxon>Bacillati</taxon>
        <taxon>Actinomycetota</taxon>
        <taxon>Actinomycetes</taxon>
        <taxon>Kitasatosporales</taxon>
        <taxon>Streptomycetaceae</taxon>
        <taxon>Streptomyces</taxon>
    </lineage>
</organism>
<protein>
    <submittedName>
        <fullName evidence="1">Uncharacterized protein</fullName>
    </submittedName>
</protein>
<dbReference type="EMBL" id="JBEXIP010000001">
    <property type="protein sequence ID" value="MET8431433.1"/>
    <property type="molecule type" value="Genomic_DNA"/>
</dbReference>
<gene>
    <name evidence="1" type="ORF">ABZV61_01295</name>
</gene>
<accession>A0ABV2U0S2</accession>
<comment type="caution">
    <text evidence="1">The sequence shown here is derived from an EMBL/GenBank/DDBJ whole genome shotgun (WGS) entry which is preliminary data.</text>
</comment>
<name>A0ABV2U0S2_9ACTN</name>
<sequence length="208" mass="23554">MTTEDDGEEPLLPEAVRSLPYSWDLGFIWPPETEESQKNLAYARAVLEACLPPAPLTAPEPPLEVILKFLGQDASWPEWTQIRHVLRERMPYARCVTRERMAEAEAECARRGFDTTDFTERWTVRISAWIAEQVLYWCGLMVDDTAAITPWAMELAERCAQRGMAAEQAVWALRNTAEVPQSREALARLAADEALPPEIRELAAQELA</sequence>
<proteinExistence type="predicted"/>
<dbReference type="Proteomes" id="UP001550044">
    <property type="component" value="Unassembled WGS sequence"/>
</dbReference>
<evidence type="ECO:0000313" key="1">
    <source>
        <dbReference type="EMBL" id="MET8431433.1"/>
    </source>
</evidence>
<keyword evidence="2" id="KW-1185">Reference proteome</keyword>